<feature type="compositionally biased region" description="Basic and acidic residues" evidence="1">
    <location>
        <begin position="270"/>
        <end position="279"/>
    </location>
</feature>
<name>A0A1M5L6U9_9BACT</name>
<dbReference type="InterPro" id="IPR036291">
    <property type="entry name" value="NAD(P)-bd_dom_sf"/>
</dbReference>
<dbReference type="STRING" id="1194090.SAMN05443144_13812"/>
<dbReference type="Pfam" id="PF01408">
    <property type="entry name" value="GFO_IDH_MocA"/>
    <property type="match status" value="1"/>
</dbReference>
<dbReference type="RefSeq" id="WP_073068462.1">
    <property type="nucleotide sequence ID" value="NZ_FQUS01000038.1"/>
</dbReference>
<organism evidence="4 5">
    <name type="scientific">Fodinibius roseus</name>
    <dbReference type="NCBI Taxonomy" id="1194090"/>
    <lineage>
        <taxon>Bacteria</taxon>
        <taxon>Pseudomonadati</taxon>
        <taxon>Balneolota</taxon>
        <taxon>Balneolia</taxon>
        <taxon>Balneolales</taxon>
        <taxon>Balneolaceae</taxon>
        <taxon>Fodinibius</taxon>
    </lineage>
</organism>
<dbReference type="GO" id="GO:0000166">
    <property type="term" value="F:nucleotide binding"/>
    <property type="evidence" value="ECO:0007669"/>
    <property type="project" value="InterPro"/>
</dbReference>
<dbReference type="PANTHER" id="PTHR43249:SF1">
    <property type="entry name" value="D-GLUCOSIDE 3-DEHYDROGENASE"/>
    <property type="match status" value="1"/>
</dbReference>
<dbReference type="EMBL" id="FQUS01000038">
    <property type="protein sequence ID" value="SHG60758.1"/>
    <property type="molecule type" value="Genomic_DNA"/>
</dbReference>
<evidence type="ECO:0000259" key="3">
    <source>
        <dbReference type="Pfam" id="PF22725"/>
    </source>
</evidence>
<dbReference type="OrthoDB" id="9795543at2"/>
<dbReference type="InterPro" id="IPR055170">
    <property type="entry name" value="GFO_IDH_MocA-like_dom"/>
</dbReference>
<reference evidence="4 5" key="1">
    <citation type="submission" date="2016-11" db="EMBL/GenBank/DDBJ databases">
        <authorList>
            <person name="Jaros S."/>
            <person name="Januszkiewicz K."/>
            <person name="Wedrychowicz H."/>
        </authorList>
    </citation>
    <scope>NUCLEOTIDE SEQUENCE [LARGE SCALE GENOMIC DNA]</scope>
    <source>
        <strain evidence="4 5">DSM 21986</strain>
    </source>
</reference>
<dbReference type="SUPFAM" id="SSF51735">
    <property type="entry name" value="NAD(P)-binding Rossmann-fold domains"/>
    <property type="match status" value="1"/>
</dbReference>
<feature type="region of interest" description="Disordered" evidence="1">
    <location>
        <begin position="270"/>
        <end position="294"/>
    </location>
</feature>
<keyword evidence="5" id="KW-1185">Reference proteome</keyword>
<feature type="domain" description="GFO/IDH/MocA-like oxidoreductase" evidence="3">
    <location>
        <begin position="135"/>
        <end position="258"/>
    </location>
</feature>
<dbReference type="PANTHER" id="PTHR43249">
    <property type="entry name" value="UDP-N-ACETYL-2-AMINO-2-DEOXY-D-GLUCURONATE OXIDASE"/>
    <property type="match status" value="1"/>
</dbReference>
<accession>A0A1M5L6U9</accession>
<dbReference type="Gene3D" id="3.30.360.10">
    <property type="entry name" value="Dihydrodipicolinate Reductase, domain 2"/>
    <property type="match status" value="1"/>
</dbReference>
<evidence type="ECO:0000256" key="1">
    <source>
        <dbReference type="SAM" id="MobiDB-lite"/>
    </source>
</evidence>
<dbReference type="Gene3D" id="3.40.50.720">
    <property type="entry name" value="NAD(P)-binding Rossmann-like Domain"/>
    <property type="match status" value="1"/>
</dbReference>
<evidence type="ECO:0000313" key="4">
    <source>
        <dbReference type="EMBL" id="SHG60758.1"/>
    </source>
</evidence>
<dbReference type="InterPro" id="IPR052515">
    <property type="entry name" value="Gfo/Idh/MocA_Oxidoreductase"/>
</dbReference>
<feature type="domain" description="Gfo/Idh/MocA-like oxidoreductase N-terminal" evidence="2">
    <location>
        <begin position="10"/>
        <end position="125"/>
    </location>
</feature>
<proteinExistence type="predicted"/>
<dbReference type="SUPFAM" id="SSF55347">
    <property type="entry name" value="Glyceraldehyde-3-phosphate dehydrogenase-like, C-terminal domain"/>
    <property type="match status" value="1"/>
</dbReference>
<gene>
    <name evidence="4" type="ORF">SAMN05443144_13812</name>
</gene>
<evidence type="ECO:0000259" key="2">
    <source>
        <dbReference type="Pfam" id="PF01408"/>
    </source>
</evidence>
<protein>
    <submittedName>
        <fullName evidence="4">Predicted dehydrogenase</fullName>
    </submittedName>
</protein>
<dbReference type="Proteomes" id="UP000184041">
    <property type="component" value="Unassembled WGS sequence"/>
</dbReference>
<evidence type="ECO:0000313" key="5">
    <source>
        <dbReference type="Proteomes" id="UP000184041"/>
    </source>
</evidence>
<dbReference type="AlphaFoldDB" id="A0A1M5L6U9"/>
<dbReference type="Pfam" id="PF22725">
    <property type="entry name" value="GFO_IDH_MocA_C3"/>
    <property type="match status" value="1"/>
</dbReference>
<dbReference type="InterPro" id="IPR000683">
    <property type="entry name" value="Gfo/Idh/MocA-like_OxRdtase_N"/>
</dbReference>
<sequence length="350" mass="37901">MATDQKKYGIGIVGCGNISDTHAEAIMKTPKGQLIAAHSRTDASVNTFCEKYDITPFTSYEEFLGNPDLDIVVICTPSGTHLDYGKSAAEAGKHVIVEKPIETTVARGQSLIDSCDKNGVKLAVIYQSRFMDDVMEMKELIDNQQVGDIFMASASVKWFRDQEYYSNSSWRGTFALDGGGAVINQSIHTIDLLQWFMGGVKTISAFKGTFTHEGIEAEDNAVACMEFNNGAIGVFEASTSITPPQDRTVEVNGTGGTLTLKGEALQKKLSDQEAAGREDDAGEATGAASPLSGMTYQDHKNQYDAILDAFHHDRVPVVSGKDSLQSLAIVEALYKAADDQQPVHIRDILT</sequence>